<dbReference type="InterPro" id="IPR038765">
    <property type="entry name" value="Papain-like_cys_pep_sf"/>
</dbReference>
<dbReference type="Pfam" id="PF09028">
    <property type="entry name" value="Mac-1"/>
    <property type="match status" value="2"/>
</dbReference>
<reference evidence="2" key="1">
    <citation type="journal article" date="2012" name="PLoS ONE">
        <title>Gene sets for utilization of primary and secondary nutrition supplies in the distal gut of endangered iberian lynx.</title>
        <authorList>
            <person name="Alcaide M."/>
            <person name="Messina E."/>
            <person name="Richter M."/>
            <person name="Bargiela R."/>
            <person name="Peplies J."/>
            <person name="Huws S.A."/>
            <person name="Newbold C.J."/>
            <person name="Golyshin P.N."/>
            <person name="Simon M.A."/>
            <person name="Lopez G."/>
            <person name="Yakimov M.M."/>
            <person name="Ferrer M."/>
        </authorList>
    </citation>
    <scope>NUCLEOTIDE SEQUENCE</scope>
</reference>
<evidence type="ECO:0000313" key="2">
    <source>
        <dbReference type="EMBL" id="EJW96211.1"/>
    </source>
</evidence>
<organism evidence="2">
    <name type="scientific">gut metagenome</name>
    <dbReference type="NCBI Taxonomy" id="749906"/>
    <lineage>
        <taxon>unclassified sequences</taxon>
        <taxon>metagenomes</taxon>
        <taxon>organismal metagenomes</taxon>
    </lineage>
</organism>
<dbReference type="Gene3D" id="2.60.40.2630">
    <property type="match status" value="1"/>
</dbReference>
<feature type="domain" description="Ig protease IdeS" evidence="1">
    <location>
        <begin position="306"/>
        <end position="391"/>
    </location>
</feature>
<comment type="caution">
    <text evidence="2">The sequence shown here is derived from an EMBL/GenBank/DDBJ whole genome shotgun (WGS) entry which is preliminary data.</text>
</comment>
<dbReference type="InterPro" id="IPR015117">
    <property type="entry name" value="IdeS"/>
</dbReference>
<dbReference type="CDD" id="cd13121">
    <property type="entry name" value="BF2867_like_C"/>
    <property type="match status" value="1"/>
</dbReference>
<feature type="domain" description="Ig protease IdeS" evidence="1">
    <location>
        <begin position="468"/>
        <end position="545"/>
    </location>
</feature>
<sequence length="613" mass="67714">MKRTQVLCGLWLSLLLALGGCSSETDFLPAPVGTDIQLAVSIETPSVNGRMQTGPSGNEAFQLSDRISLWVTSMDQSGAMSDAPAIHPVQAAASGADCYTLEWTEHGWMPALSWKDLTGEHFQFRAVYPAQPNALSEGFVHTVATDQREAVHYGSSDLLLASATVQRGQVVELHFRHQMSLIEVNLTSARTFTAEQLAQAEVRVRACPSIEVEGRTGNLGAVGTEVLPLIGRTETPATYCVIVPPQPIQTPWKKGWIEIEVGGETFTYSAPRQLNDGTAFEALLPGQRLKLTLKLEKNEPVEDWVNQIVWTYGLKDMPAPSTWGYAGASYDSEGKAYPLAALKWQPSYGWYDCNKKNPIIHSGGDSEMCWAAASANMLYWWLEQNQAYVKKLGYQGPSRYVSASDCEIFAHYKQHFPNEGRNVYEALDWFLTGRDVSPGGKTVGFRGGLASSRGTAAGSREAGSAAYKGFFQQVLGEKTPVAHFYPTSDVTLTEVLKKAFRNREAIECNILFANGYMHAINIWGAKFDEQGEVTHLYITDNNDSDLDVQNEFDDYLGRFQTQAGILEKAVEHRNGSTYMESSKVGVFSMQIIQVCTLGLMQEQWEAYFAAEHP</sequence>
<dbReference type="CDD" id="cd13120">
    <property type="entry name" value="BF2867_like_N"/>
    <property type="match status" value="1"/>
</dbReference>
<dbReference type="SUPFAM" id="SSF54001">
    <property type="entry name" value="Cysteine proteinases"/>
    <property type="match status" value="1"/>
</dbReference>
<dbReference type="AlphaFoldDB" id="J9FMQ9"/>
<evidence type="ECO:0000259" key="1">
    <source>
        <dbReference type="Pfam" id="PF09028"/>
    </source>
</evidence>
<gene>
    <name evidence="2" type="ORF">EVA_15687</name>
</gene>
<name>J9FMQ9_9ZZZZ</name>
<proteinExistence type="predicted"/>
<dbReference type="GO" id="GO:0008233">
    <property type="term" value="F:peptidase activity"/>
    <property type="evidence" value="ECO:0007669"/>
    <property type="project" value="InterPro"/>
</dbReference>
<dbReference type="PROSITE" id="PS51257">
    <property type="entry name" value="PROKAR_LIPOPROTEIN"/>
    <property type="match status" value="1"/>
</dbReference>
<dbReference type="Gene3D" id="2.60.40.2620">
    <property type="entry name" value="Fimbrillin-like"/>
    <property type="match status" value="1"/>
</dbReference>
<dbReference type="Gene3D" id="3.90.70.10">
    <property type="entry name" value="Cysteine proteinases"/>
    <property type="match status" value="1"/>
</dbReference>
<protein>
    <submittedName>
        <fullName evidence="2">Secreted protein containing Mac 1 domain protein</fullName>
    </submittedName>
</protein>
<dbReference type="EMBL" id="AMCI01005399">
    <property type="protein sequence ID" value="EJW96211.1"/>
    <property type="molecule type" value="Genomic_DNA"/>
</dbReference>
<dbReference type="InterPro" id="IPR025049">
    <property type="entry name" value="Mfa-like_1"/>
</dbReference>
<accession>J9FMQ9</accession>
<dbReference type="InterPro" id="IPR042278">
    <property type="entry name" value="Mfa-like_1_N"/>
</dbReference>
<dbReference type="Pfam" id="PF13149">
    <property type="entry name" value="Mfa_like_1"/>
    <property type="match status" value="1"/>
</dbReference>